<evidence type="ECO:0000313" key="9">
    <source>
        <dbReference type="Proteomes" id="UP000247594"/>
    </source>
</evidence>
<reference evidence="8 10" key="1">
    <citation type="submission" date="2018-06" db="EMBL/GenBank/DDBJ databases">
        <authorList>
            <consortium name="Pathogen Informatics"/>
            <person name="Doyle S."/>
        </authorList>
    </citation>
    <scope>NUCLEOTIDE SEQUENCE [LARGE SCALE GENOMIC DNA]</scope>
    <source>
        <strain evidence="8 10">NCTC11296</strain>
    </source>
</reference>
<dbReference type="GeneID" id="66256318"/>
<proteinExistence type="inferred from homology"/>
<dbReference type="AlphaFoldDB" id="A0A0F5EQD6"/>
<accession>A0A0F5EQD6</accession>
<evidence type="ECO:0000256" key="5">
    <source>
        <dbReference type="ARBA" id="ARBA00031841"/>
    </source>
</evidence>
<reference evidence="6" key="4">
    <citation type="submission" date="2022-05" db="EMBL/GenBank/DDBJ databases">
        <authorList>
            <person name="Chen Y."/>
            <person name="Zhu J."/>
            <person name="Zhu K."/>
        </authorList>
    </citation>
    <scope>NUCLEOTIDE SEQUENCE</scope>
    <source>
        <strain evidence="6">AV25</strain>
    </source>
</reference>
<comment type="function">
    <text evidence="1">Plays a role in synthesis, processing and/or stability of 23S rRNA.</text>
</comment>
<protein>
    <recommendedName>
        <fullName evidence="3">Large ribosomal RNA subunit accumulation protein YceD</fullName>
    </recommendedName>
    <alternativeName>
        <fullName evidence="5">23S rRNA accumulation protein YceD</fullName>
    </alternativeName>
</protein>
<dbReference type="KEGG" id="apag:EIA51_03120"/>
<dbReference type="Proteomes" id="UP000254465">
    <property type="component" value="Unassembled WGS sequence"/>
</dbReference>
<dbReference type="Proteomes" id="UP001347884">
    <property type="component" value="Unassembled WGS sequence"/>
</dbReference>
<evidence type="ECO:0000313" key="7">
    <source>
        <dbReference type="EMBL" id="PXZ38193.1"/>
    </source>
</evidence>
<dbReference type="GO" id="GO:0042254">
    <property type="term" value="P:ribosome biogenesis"/>
    <property type="evidence" value="ECO:0007669"/>
    <property type="project" value="UniProtKB-KW"/>
</dbReference>
<dbReference type="Proteomes" id="UP000247594">
    <property type="component" value="Unassembled WGS sequence"/>
</dbReference>
<comment type="similarity">
    <text evidence="2">Belongs to the DUF177 domain family.</text>
</comment>
<dbReference type="EMBL" id="QJPJ01000023">
    <property type="protein sequence ID" value="PXZ38193.1"/>
    <property type="molecule type" value="Genomic_DNA"/>
</dbReference>
<gene>
    <name evidence="6" type="primary">yceD</name>
    <name evidence="7" type="ORF">DM482_10595</name>
    <name evidence="6" type="ORF">M5S13_06250</name>
    <name evidence="8" type="ORF">NCTC11296_02483</name>
</gene>
<dbReference type="PANTHER" id="PTHR38099:SF1">
    <property type="entry name" value="LARGE RIBOSOMAL RNA SUBUNIT ACCUMULATION PROTEIN YCED"/>
    <property type="match status" value="1"/>
</dbReference>
<dbReference type="GO" id="GO:0005829">
    <property type="term" value="C:cytosol"/>
    <property type="evidence" value="ECO:0007669"/>
    <property type="project" value="TreeGrafter"/>
</dbReference>
<organism evidence="8 10">
    <name type="scientific">Avibacterium paragallinarum</name>
    <name type="common">Haemophilus gallinarum</name>
    <dbReference type="NCBI Taxonomy" id="728"/>
    <lineage>
        <taxon>Bacteria</taxon>
        <taxon>Pseudomonadati</taxon>
        <taxon>Pseudomonadota</taxon>
        <taxon>Gammaproteobacteria</taxon>
        <taxon>Pasteurellales</taxon>
        <taxon>Pasteurellaceae</taxon>
        <taxon>Avibacterium</taxon>
    </lineage>
</organism>
<dbReference type="NCBIfam" id="NF008395">
    <property type="entry name" value="PRK11193.1"/>
    <property type="match status" value="1"/>
</dbReference>
<evidence type="ECO:0000313" key="11">
    <source>
        <dbReference type="Proteomes" id="UP001347884"/>
    </source>
</evidence>
<dbReference type="EMBL" id="UGHK01000002">
    <property type="protein sequence ID" value="STO72555.1"/>
    <property type="molecule type" value="Genomic_DNA"/>
</dbReference>
<evidence type="ECO:0000313" key="8">
    <source>
        <dbReference type="EMBL" id="STO72555.1"/>
    </source>
</evidence>
<sequence>MKKVKLPITTDPVKDAQRRLDYDGYYAINQLTRLAESVEKVLSDAQVTLSFFIDPQKLVVMKGKASVEVELICQRCDKPFTQVLEAEFAYSPVSNLDQADALPEIYEPIEFNQFGEIDLLATVEDELMLCLPIVPMHSSEHCEVSVAEQVFGELPEELAKKPNPFAVLASLKQK</sequence>
<evidence type="ECO:0000313" key="10">
    <source>
        <dbReference type="Proteomes" id="UP000254465"/>
    </source>
</evidence>
<name>A0A0F5EQD6_AVIPA</name>
<evidence type="ECO:0000256" key="2">
    <source>
        <dbReference type="ARBA" id="ARBA00010740"/>
    </source>
</evidence>
<evidence type="ECO:0000256" key="3">
    <source>
        <dbReference type="ARBA" id="ARBA00015716"/>
    </source>
</evidence>
<dbReference type="InterPro" id="IPR039255">
    <property type="entry name" value="YceD_bac"/>
</dbReference>
<reference evidence="7 9" key="2">
    <citation type="submission" date="2018-06" db="EMBL/GenBank/DDBJ databases">
        <authorList>
            <person name="Teymurazov M."/>
            <person name="Kislichkina A."/>
            <person name="Abaymova A."/>
            <person name="Mukhina T."/>
            <person name="Mayskaya N."/>
            <person name="Svetoch E."/>
            <person name="Bogun A."/>
        </authorList>
    </citation>
    <scope>NUCLEOTIDE SEQUENCE [LARGE SCALE GENOMIC DNA]</scope>
    <source>
        <strain evidence="7 9">SCPM-O-B-8406</strain>
    </source>
</reference>
<dbReference type="Pfam" id="PF02620">
    <property type="entry name" value="YceD"/>
    <property type="match status" value="1"/>
</dbReference>
<evidence type="ECO:0000313" key="6">
    <source>
        <dbReference type="EMBL" id="MEE6041487.1"/>
    </source>
</evidence>
<dbReference type="PANTHER" id="PTHR38099">
    <property type="entry name" value="LARGE RIBOSOMAL RNA SUBUNIT ACCUMULATION PROTEIN YCED"/>
    <property type="match status" value="1"/>
</dbReference>
<dbReference type="EMBL" id="JAMDKF010000011">
    <property type="protein sequence ID" value="MEE6041487.1"/>
    <property type="molecule type" value="Genomic_DNA"/>
</dbReference>
<reference evidence="6 11" key="3">
    <citation type="journal article" date="2022" name="Front. Microbiol.">
        <title>Commensal bacteria contribute to the growth of multidrug-resistant Avibacterium paragallinarum in chickens.</title>
        <authorList>
            <person name="Zhu J."/>
            <person name="Chen Y."/>
            <person name="Wu Y."/>
            <person name="Wang Y."/>
            <person name="Zhu K."/>
        </authorList>
    </citation>
    <scope>NUCLEOTIDE SEQUENCE [LARGE SCALE GENOMIC DNA]</scope>
    <source>
        <strain evidence="6 11">AV25</strain>
    </source>
</reference>
<evidence type="ECO:0000256" key="4">
    <source>
        <dbReference type="ARBA" id="ARBA00022517"/>
    </source>
</evidence>
<evidence type="ECO:0000256" key="1">
    <source>
        <dbReference type="ARBA" id="ARBA00002868"/>
    </source>
</evidence>
<keyword evidence="4" id="KW-0690">Ribosome biogenesis</keyword>
<keyword evidence="11" id="KW-1185">Reference proteome</keyword>
<dbReference type="RefSeq" id="WP_017805600.1">
    <property type="nucleotide sequence ID" value="NZ_CP034110.1"/>
</dbReference>
<dbReference type="InterPro" id="IPR003772">
    <property type="entry name" value="YceD"/>
</dbReference>